<gene>
    <name evidence="1" type="ORF">HR45_00625</name>
</gene>
<organism evidence="1 2">
    <name type="scientific">Shewanella mangrovi</name>
    <dbReference type="NCBI Taxonomy" id="1515746"/>
    <lineage>
        <taxon>Bacteria</taxon>
        <taxon>Pseudomonadati</taxon>
        <taxon>Pseudomonadota</taxon>
        <taxon>Gammaproteobacteria</taxon>
        <taxon>Alteromonadales</taxon>
        <taxon>Shewanellaceae</taxon>
        <taxon>Shewanella</taxon>
    </lineage>
</organism>
<evidence type="ECO:0000313" key="1">
    <source>
        <dbReference type="EMBL" id="KFZ38942.1"/>
    </source>
</evidence>
<dbReference type="AlphaFoldDB" id="A0A094JID1"/>
<dbReference type="eggNOG" id="ENOG5033WU9">
    <property type="taxonomic scope" value="Bacteria"/>
</dbReference>
<dbReference type="STRING" id="1515746.HR45_00625"/>
<reference evidence="1 2" key="1">
    <citation type="submission" date="2014-06" db="EMBL/GenBank/DDBJ databases">
        <title>Shewanella sp. YQH10.</title>
        <authorList>
            <person name="Liu Y."/>
            <person name="Zeng R."/>
        </authorList>
    </citation>
    <scope>NUCLEOTIDE SEQUENCE [LARGE SCALE GENOMIC DNA]</scope>
    <source>
        <strain evidence="1 2">YQH10</strain>
    </source>
</reference>
<dbReference type="Proteomes" id="UP000029264">
    <property type="component" value="Unassembled WGS sequence"/>
</dbReference>
<keyword evidence="2" id="KW-1185">Reference proteome</keyword>
<name>A0A094JID1_9GAMM</name>
<proteinExistence type="predicted"/>
<comment type="caution">
    <text evidence="1">The sequence shown here is derived from an EMBL/GenBank/DDBJ whole genome shotgun (WGS) entry which is preliminary data.</text>
</comment>
<accession>A0A094JID1</accession>
<dbReference type="OrthoDB" id="7064768at2"/>
<dbReference type="EMBL" id="JPEO01000001">
    <property type="protein sequence ID" value="KFZ38942.1"/>
    <property type="molecule type" value="Genomic_DNA"/>
</dbReference>
<protein>
    <submittedName>
        <fullName evidence="1">Uncharacterized protein</fullName>
    </submittedName>
</protein>
<sequence>MDDFEDQKKKHLNPILFETGAGLLDSQSFEYQIAYLLHLFTKAGIGNLSEAKTTAILEDDEKKTAGQLIGLLKKETPVATDVEELLADALLARNKLVHRVLIDNIERFVDAVEREKLVIEIRGLRKRIRTAYNRLDPLVSIMASSVENLSIEEFSKEAKDAFIDSTQA</sequence>
<dbReference type="RefSeq" id="WP_037438680.1">
    <property type="nucleotide sequence ID" value="NZ_JPEO01000001.1"/>
</dbReference>
<evidence type="ECO:0000313" key="2">
    <source>
        <dbReference type="Proteomes" id="UP000029264"/>
    </source>
</evidence>